<keyword evidence="1" id="KW-1133">Transmembrane helix</keyword>
<feature type="transmembrane region" description="Helical" evidence="1">
    <location>
        <begin position="69"/>
        <end position="89"/>
    </location>
</feature>
<proteinExistence type="predicted"/>
<dbReference type="Proteomes" id="UP000721415">
    <property type="component" value="Unassembled WGS sequence"/>
</dbReference>
<feature type="transmembrane region" description="Helical" evidence="1">
    <location>
        <begin position="154"/>
        <end position="170"/>
    </location>
</feature>
<name>A0ABS0LQ75_9LACT</name>
<feature type="transmembrane region" description="Helical" evidence="1">
    <location>
        <begin position="95"/>
        <end position="119"/>
    </location>
</feature>
<protein>
    <submittedName>
        <fullName evidence="2">DUF308 domain-containing protein</fullName>
    </submittedName>
</protein>
<keyword evidence="3" id="KW-1185">Reference proteome</keyword>
<keyword evidence="1" id="KW-0812">Transmembrane</keyword>
<evidence type="ECO:0000256" key="1">
    <source>
        <dbReference type="SAM" id="Phobius"/>
    </source>
</evidence>
<gene>
    <name evidence="2" type="ORF">HZY91_05265</name>
</gene>
<dbReference type="RefSeq" id="WP_197115203.1">
    <property type="nucleotide sequence ID" value="NZ_JACBXQ010000002.1"/>
</dbReference>
<sequence length="450" mass="52535">MQTSEAKRHWLYIFLGLVFMIVGIALIVLKFAMIELMMELFSVYIAFSACVRVWEILKGQKYSSSSRDRTFQFFVAVALFWIAALVFILRDNSALWLVRIVGFYQLLMALINFISFYLMRSDQAPERYHRFIFAMVHLVMGLGSLIANDQGENAIIRIGIYTILVGMTYIHDGRAVIIDPDRENELRRTIRIPLPAIFSAFLPQSLIQRINRLIAGETDKFDEQMIEDPLLQGNKCDDADETEGKSLLVQIHVGEKEIDIIGHMNVTYDGTVYSYGNHDVDSRRLFDAVGDGVLVLLDHQEYLDFSVQHGTTIVEYEIELNDYQRQSLERKLTEIRRQLTAWVPQSKRLLNAYAGNLMRNTHAKFYKFKEGQYRTYFVFWTNCVLFSDEILRSTGTDRFPLVGVQTPGTYYDYFEREFSKEPSIIKKRRVFNLELRDYMAKRLYPMEKND</sequence>
<dbReference type="EMBL" id="JACBXQ010000002">
    <property type="protein sequence ID" value="MBG9986301.1"/>
    <property type="molecule type" value="Genomic_DNA"/>
</dbReference>
<comment type="caution">
    <text evidence="2">The sequence shown here is derived from an EMBL/GenBank/DDBJ whole genome shotgun (WGS) entry which is preliminary data.</text>
</comment>
<keyword evidence="1" id="KW-0472">Membrane</keyword>
<accession>A0ABS0LQ75</accession>
<evidence type="ECO:0000313" key="3">
    <source>
        <dbReference type="Proteomes" id="UP000721415"/>
    </source>
</evidence>
<feature type="transmembrane region" description="Helical" evidence="1">
    <location>
        <begin position="131"/>
        <end position="148"/>
    </location>
</feature>
<organism evidence="2 3">
    <name type="scientific">Facklamia lactis</name>
    <dbReference type="NCBI Taxonomy" id="2749967"/>
    <lineage>
        <taxon>Bacteria</taxon>
        <taxon>Bacillati</taxon>
        <taxon>Bacillota</taxon>
        <taxon>Bacilli</taxon>
        <taxon>Lactobacillales</taxon>
        <taxon>Aerococcaceae</taxon>
        <taxon>Facklamia</taxon>
    </lineage>
</organism>
<feature type="transmembrane region" description="Helical" evidence="1">
    <location>
        <begin position="12"/>
        <end position="34"/>
    </location>
</feature>
<reference evidence="2 3" key="1">
    <citation type="submission" date="2020-07" db="EMBL/GenBank/DDBJ databases">
        <title>Facklamia lactis sp. nov., isolated from raw milk.</title>
        <authorList>
            <person name="Doll E.V."/>
            <person name="Huptas C."/>
            <person name="Staib L."/>
            <person name="Wenning M."/>
            <person name="Scherer S."/>
        </authorList>
    </citation>
    <scope>NUCLEOTIDE SEQUENCE [LARGE SCALE GENOMIC DNA]</scope>
    <source>
        <strain evidence="2 3">DSM 111018</strain>
    </source>
</reference>
<evidence type="ECO:0000313" key="2">
    <source>
        <dbReference type="EMBL" id="MBG9986301.1"/>
    </source>
</evidence>